<comment type="caution">
    <text evidence="2">The sequence shown here is derived from an EMBL/GenBank/DDBJ whole genome shotgun (WGS) entry which is preliminary data.</text>
</comment>
<dbReference type="EMBL" id="JBFALK010000031">
    <property type="protein sequence ID" value="MEV0974467.1"/>
    <property type="molecule type" value="Genomic_DNA"/>
</dbReference>
<keyword evidence="1" id="KW-0812">Transmembrane</keyword>
<reference evidence="2 3" key="1">
    <citation type="submission" date="2024-06" db="EMBL/GenBank/DDBJ databases">
        <title>The Natural Products Discovery Center: Release of the First 8490 Sequenced Strains for Exploring Actinobacteria Biosynthetic Diversity.</title>
        <authorList>
            <person name="Kalkreuter E."/>
            <person name="Kautsar S.A."/>
            <person name="Yang D."/>
            <person name="Bader C.D."/>
            <person name="Teijaro C.N."/>
            <person name="Fluegel L."/>
            <person name="Davis C.M."/>
            <person name="Simpson J.R."/>
            <person name="Lauterbach L."/>
            <person name="Steele A.D."/>
            <person name="Gui C."/>
            <person name="Meng S."/>
            <person name="Li G."/>
            <person name="Viehrig K."/>
            <person name="Ye F."/>
            <person name="Su P."/>
            <person name="Kiefer A.F."/>
            <person name="Nichols A."/>
            <person name="Cepeda A.J."/>
            <person name="Yan W."/>
            <person name="Fan B."/>
            <person name="Jiang Y."/>
            <person name="Adhikari A."/>
            <person name="Zheng C.-J."/>
            <person name="Schuster L."/>
            <person name="Cowan T.M."/>
            <person name="Smanski M.J."/>
            <person name="Chevrette M.G."/>
            <person name="De Carvalho L.P.S."/>
            <person name="Shen B."/>
        </authorList>
    </citation>
    <scope>NUCLEOTIDE SEQUENCE [LARGE SCALE GENOMIC DNA]</scope>
    <source>
        <strain evidence="2 3">NPDC050100</strain>
    </source>
</reference>
<feature type="transmembrane region" description="Helical" evidence="1">
    <location>
        <begin position="113"/>
        <end position="137"/>
    </location>
</feature>
<feature type="transmembrane region" description="Helical" evidence="1">
    <location>
        <begin position="23"/>
        <end position="43"/>
    </location>
</feature>
<feature type="transmembrane region" description="Helical" evidence="1">
    <location>
        <begin position="144"/>
        <end position="175"/>
    </location>
</feature>
<dbReference type="RefSeq" id="WP_358141106.1">
    <property type="nucleotide sequence ID" value="NZ_JBFALK010000031.1"/>
</dbReference>
<evidence type="ECO:0000313" key="3">
    <source>
        <dbReference type="Proteomes" id="UP001551675"/>
    </source>
</evidence>
<feature type="transmembrane region" description="Helical" evidence="1">
    <location>
        <begin position="58"/>
        <end position="78"/>
    </location>
</feature>
<evidence type="ECO:0008006" key="4">
    <source>
        <dbReference type="Google" id="ProtNLM"/>
    </source>
</evidence>
<keyword evidence="1" id="KW-1133">Transmembrane helix</keyword>
<keyword evidence="3" id="KW-1185">Reference proteome</keyword>
<accession>A0ABV3GSJ0</accession>
<feature type="transmembrane region" description="Helical" evidence="1">
    <location>
        <begin position="85"/>
        <end position="107"/>
    </location>
</feature>
<evidence type="ECO:0000313" key="2">
    <source>
        <dbReference type="EMBL" id="MEV0974467.1"/>
    </source>
</evidence>
<gene>
    <name evidence="2" type="ORF">AB0I59_38220</name>
</gene>
<proteinExistence type="predicted"/>
<keyword evidence="1" id="KW-0472">Membrane</keyword>
<evidence type="ECO:0000256" key="1">
    <source>
        <dbReference type="SAM" id="Phobius"/>
    </source>
</evidence>
<dbReference type="Proteomes" id="UP001551675">
    <property type="component" value="Unassembled WGS sequence"/>
</dbReference>
<protein>
    <recommendedName>
        <fullName evidence="4">DUF4386 family protein</fullName>
    </recommendedName>
</protein>
<organism evidence="2 3">
    <name type="scientific">Microtetraspora glauca</name>
    <dbReference type="NCBI Taxonomy" id="1996"/>
    <lineage>
        <taxon>Bacteria</taxon>
        <taxon>Bacillati</taxon>
        <taxon>Actinomycetota</taxon>
        <taxon>Actinomycetes</taxon>
        <taxon>Streptosporangiales</taxon>
        <taxon>Streptosporangiaceae</taxon>
        <taxon>Microtetraspora</taxon>
    </lineage>
</organism>
<sequence length="202" mass="20859">MTSPASASHSPASQDPAGTSRTLALCAAGTAIASLVAGTLQLVHTPSGEETVVGVEHVTLACLATLLILQIPVVLTVARWAGSRWWPLVAVTGMVLLAAVGTISNVLGHDASFFAAVAIPANLLWFAGLMAVAVAVCRRRRLPLALAVPLPLTWLCTIPLSSLGGGLLAGAYWAMLGWMLWTRALPLAGSADDELHGQAGRR</sequence>
<name>A0ABV3GSJ0_MICGL</name>